<keyword evidence="2" id="KW-1185">Reference proteome</keyword>
<reference evidence="2" key="1">
    <citation type="journal article" date="2023" name="Commun. Biol.">
        <title>Genome analysis of Parmales, the sister group of diatoms, reveals the evolutionary specialization of diatoms from phago-mixotrophs to photoautotrophs.</title>
        <authorList>
            <person name="Ban H."/>
            <person name="Sato S."/>
            <person name="Yoshikawa S."/>
            <person name="Yamada K."/>
            <person name="Nakamura Y."/>
            <person name="Ichinomiya M."/>
            <person name="Sato N."/>
            <person name="Blanc-Mathieu R."/>
            <person name="Endo H."/>
            <person name="Kuwata A."/>
            <person name="Ogata H."/>
        </authorList>
    </citation>
    <scope>NUCLEOTIDE SEQUENCE [LARGE SCALE GENOMIC DNA]</scope>
    <source>
        <strain evidence="2">NIES 3701</strain>
    </source>
</reference>
<accession>A0A9W7ERN5</accession>
<dbReference type="Proteomes" id="UP001165085">
    <property type="component" value="Unassembled WGS sequence"/>
</dbReference>
<proteinExistence type="predicted"/>
<dbReference type="AlphaFoldDB" id="A0A9W7ERN5"/>
<protein>
    <submittedName>
        <fullName evidence="1">Uncharacterized protein</fullName>
    </submittedName>
</protein>
<gene>
    <name evidence="1" type="ORF">TrST_g11179</name>
</gene>
<dbReference type="OrthoDB" id="10414573at2759"/>
<sequence length="125" mass="13584">MVVAGYRLRSLEGGKTEIVYSIDIDLGGSYAIGCLHRHMAQSRLKVVVDMHRKYASASKREGGLSEPPPLPFLPKALAAAVNPMLAESRNTDSSVDDGLNIEMGRMIKKKASKSDDDENNIVVVL</sequence>
<dbReference type="EMBL" id="BRXY01000350">
    <property type="protein sequence ID" value="GMH89088.1"/>
    <property type="molecule type" value="Genomic_DNA"/>
</dbReference>
<comment type="caution">
    <text evidence="1">The sequence shown here is derived from an EMBL/GenBank/DDBJ whole genome shotgun (WGS) entry which is preliminary data.</text>
</comment>
<organism evidence="1 2">
    <name type="scientific">Triparma strigata</name>
    <dbReference type="NCBI Taxonomy" id="1606541"/>
    <lineage>
        <taxon>Eukaryota</taxon>
        <taxon>Sar</taxon>
        <taxon>Stramenopiles</taxon>
        <taxon>Ochrophyta</taxon>
        <taxon>Bolidophyceae</taxon>
        <taxon>Parmales</taxon>
        <taxon>Triparmaceae</taxon>
        <taxon>Triparma</taxon>
    </lineage>
</organism>
<name>A0A9W7ERN5_9STRA</name>
<evidence type="ECO:0000313" key="1">
    <source>
        <dbReference type="EMBL" id="GMH89088.1"/>
    </source>
</evidence>
<evidence type="ECO:0000313" key="2">
    <source>
        <dbReference type="Proteomes" id="UP001165085"/>
    </source>
</evidence>